<keyword evidence="1" id="KW-0732">Signal</keyword>
<evidence type="ECO:0000313" key="3">
    <source>
        <dbReference type="Proteomes" id="UP000245699"/>
    </source>
</evidence>
<feature type="signal peptide" evidence="1">
    <location>
        <begin position="1"/>
        <end position="21"/>
    </location>
</feature>
<dbReference type="PANTHER" id="PTHR13593:SF140">
    <property type="entry name" value="PLC-LIKE PHOSPHODIESTERASE"/>
    <property type="match status" value="1"/>
</dbReference>
<dbReference type="PROSITE" id="PS50007">
    <property type="entry name" value="PIPLC_X_DOMAIN"/>
    <property type="match status" value="1"/>
</dbReference>
<dbReference type="Gene3D" id="3.20.20.190">
    <property type="entry name" value="Phosphatidylinositol (PI) phosphodiesterase"/>
    <property type="match status" value="1"/>
</dbReference>
<dbReference type="STRING" id="61424.A0A2T9Y338"/>
<feature type="chain" id="PRO_5015463771" evidence="1">
    <location>
        <begin position="22"/>
        <end position="359"/>
    </location>
</feature>
<organism evidence="2 3">
    <name type="scientific">Furculomyces boomerangus</name>
    <dbReference type="NCBI Taxonomy" id="61424"/>
    <lineage>
        <taxon>Eukaryota</taxon>
        <taxon>Fungi</taxon>
        <taxon>Fungi incertae sedis</taxon>
        <taxon>Zoopagomycota</taxon>
        <taxon>Kickxellomycotina</taxon>
        <taxon>Harpellomycetes</taxon>
        <taxon>Harpellales</taxon>
        <taxon>Harpellaceae</taxon>
        <taxon>Furculomyces</taxon>
    </lineage>
</organism>
<gene>
    <name evidence="2" type="ORF">BB559_006410</name>
</gene>
<dbReference type="InterPro" id="IPR051057">
    <property type="entry name" value="PI-PLC_domain"/>
</dbReference>
<dbReference type="GO" id="GO:0008081">
    <property type="term" value="F:phosphoric diester hydrolase activity"/>
    <property type="evidence" value="ECO:0007669"/>
    <property type="project" value="InterPro"/>
</dbReference>
<protein>
    <submittedName>
        <fullName evidence="2">Uncharacterized protein</fullName>
    </submittedName>
</protein>
<dbReference type="PANTHER" id="PTHR13593">
    <property type="match status" value="1"/>
</dbReference>
<dbReference type="SUPFAM" id="SSF51695">
    <property type="entry name" value="PLC-like phosphodiesterases"/>
    <property type="match status" value="1"/>
</dbReference>
<dbReference type="EMBL" id="MBFT01000849">
    <property type="protein sequence ID" value="PVU86769.1"/>
    <property type="molecule type" value="Genomic_DNA"/>
</dbReference>
<dbReference type="InterPro" id="IPR017946">
    <property type="entry name" value="PLC-like_Pdiesterase_TIM-brl"/>
</dbReference>
<dbReference type="GO" id="GO:0006629">
    <property type="term" value="P:lipid metabolic process"/>
    <property type="evidence" value="ECO:0007669"/>
    <property type="project" value="InterPro"/>
</dbReference>
<reference evidence="2 3" key="1">
    <citation type="journal article" date="2018" name="MBio">
        <title>Comparative Genomics Reveals the Core Gene Toolbox for the Fungus-Insect Symbiosis.</title>
        <authorList>
            <person name="Wang Y."/>
            <person name="Stata M."/>
            <person name="Wang W."/>
            <person name="Stajich J.E."/>
            <person name="White M.M."/>
            <person name="Moncalvo J.M."/>
        </authorList>
    </citation>
    <scope>NUCLEOTIDE SEQUENCE [LARGE SCALE GENOMIC DNA]</scope>
    <source>
        <strain evidence="2 3">AUS-77-4</strain>
    </source>
</reference>
<sequence length="359" mass="39441">MRFLFSNFIIALIHIFGFLSAFVVSQKCNGYSELCSRPYNSVAFGATHNSFAVGDNNIAANQVNPITAQLDDGVRGFMLDLHKPIDASNPLNLNSIKTKRQAQTANIRLCHTTCLLLDAGTFVDTLATFKQYMDANTDQVITLFLENYDSFDSASIYSNFVAANLDSYLFNPTAYTTSSGFTWPTMSTILQSKKRLIVFSSPVSDTITYPTIMRQEDYVSQTPFDVMLGNAFTCNVTPAGRGLTIVNHFVSVSQTIGNGVYQVPNFNASVVVNTMDNIDSNVNSCKNGVPPIFPNFVAVDFYNTGGLFQSIAELNKLPFTSLTTNTFPKTSTKPSSAVSNRMISQIKLFIILSTVSLLF</sequence>
<dbReference type="Proteomes" id="UP000245699">
    <property type="component" value="Unassembled WGS sequence"/>
</dbReference>
<proteinExistence type="predicted"/>
<comment type="caution">
    <text evidence="2">The sequence shown here is derived from an EMBL/GenBank/DDBJ whole genome shotgun (WGS) entry which is preliminary data.</text>
</comment>
<accession>A0A2T9Y338</accession>
<dbReference type="OrthoDB" id="7984201at2759"/>
<keyword evidence="3" id="KW-1185">Reference proteome</keyword>
<evidence type="ECO:0000313" key="2">
    <source>
        <dbReference type="EMBL" id="PVU86769.1"/>
    </source>
</evidence>
<dbReference type="Pfam" id="PF26146">
    <property type="entry name" value="PI-PLC_X"/>
    <property type="match status" value="1"/>
</dbReference>
<evidence type="ECO:0000256" key="1">
    <source>
        <dbReference type="SAM" id="SignalP"/>
    </source>
</evidence>
<name>A0A2T9Y338_9FUNG</name>
<dbReference type="AlphaFoldDB" id="A0A2T9Y338"/>